<accession>A0AAE3W278</accession>
<keyword evidence="1" id="KW-0732">Signal</keyword>
<protein>
    <recommendedName>
        <fullName evidence="4">Ribosomally synthesized peptide with SipW-like signal peptide</fullName>
    </recommendedName>
</protein>
<evidence type="ECO:0000313" key="3">
    <source>
        <dbReference type="Proteomes" id="UP001240236"/>
    </source>
</evidence>
<reference evidence="2 3" key="1">
    <citation type="submission" date="2023-07" db="EMBL/GenBank/DDBJ databases">
        <title>Sequencing the genomes of 1000 actinobacteria strains.</title>
        <authorList>
            <person name="Klenk H.-P."/>
        </authorList>
    </citation>
    <scope>NUCLEOTIDE SEQUENCE [LARGE SCALE GENOMIC DNA]</scope>
    <source>
        <strain evidence="2 3">DSM 44709</strain>
    </source>
</reference>
<sequence>MSKSKKRGTTIAVAGAVAAVAIGGGVAWAAFTKDSSATAAGAGGKLKPLTTVSATTVYEGNQTALWPKHPADVRIVVSNPNEIDLVVKTVTLRAQNGIEATGATPDECETQIEAIATLPAGPIVVRADESAEVVLTDAIQFKEPEQGGTNDACQGATFKTYWTITGENQ</sequence>
<feature type="signal peptide" evidence="1">
    <location>
        <begin position="1"/>
        <end position="29"/>
    </location>
</feature>
<comment type="caution">
    <text evidence="2">The sequence shown here is derived from an EMBL/GenBank/DDBJ whole genome shotgun (WGS) entry which is preliminary data.</text>
</comment>
<organism evidence="2 3">
    <name type="scientific">Catenuloplanes indicus</name>
    <dbReference type="NCBI Taxonomy" id="137267"/>
    <lineage>
        <taxon>Bacteria</taxon>
        <taxon>Bacillati</taxon>
        <taxon>Actinomycetota</taxon>
        <taxon>Actinomycetes</taxon>
        <taxon>Micromonosporales</taxon>
        <taxon>Micromonosporaceae</taxon>
        <taxon>Catenuloplanes</taxon>
    </lineage>
</organism>
<dbReference type="Proteomes" id="UP001240236">
    <property type="component" value="Unassembled WGS sequence"/>
</dbReference>
<name>A0AAE3W278_9ACTN</name>
<dbReference type="RefSeq" id="WP_307242367.1">
    <property type="nucleotide sequence ID" value="NZ_JAUSUZ010000001.1"/>
</dbReference>
<feature type="chain" id="PRO_5042114079" description="Ribosomally synthesized peptide with SipW-like signal peptide" evidence="1">
    <location>
        <begin position="30"/>
        <end position="169"/>
    </location>
</feature>
<keyword evidence="3" id="KW-1185">Reference proteome</keyword>
<evidence type="ECO:0008006" key="4">
    <source>
        <dbReference type="Google" id="ProtNLM"/>
    </source>
</evidence>
<gene>
    <name evidence="2" type="ORF">J2S42_004654</name>
</gene>
<dbReference type="EMBL" id="JAUSUZ010000001">
    <property type="protein sequence ID" value="MDQ0367985.1"/>
    <property type="molecule type" value="Genomic_DNA"/>
</dbReference>
<evidence type="ECO:0000313" key="2">
    <source>
        <dbReference type="EMBL" id="MDQ0367985.1"/>
    </source>
</evidence>
<evidence type="ECO:0000256" key="1">
    <source>
        <dbReference type="SAM" id="SignalP"/>
    </source>
</evidence>
<proteinExistence type="predicted"/>
<dbReference type="AlphaFoldDB" id="A0AAE3W278"/>